<dbReference type="EMBL" id="JMCB01000015">
    <property type="protein sequence ID" value="KFE64060.1"/>
    <property type="molecule type" value="Genomic_DNA"/>
</dbReference>
<keyword evidence="3" id="KW-1185">Reference proteome</keyword>
<dbReference type="AlphaFoldDB" id="A0A085W8P7"/>
<organism evidence="2 3">
    <name type="scientific">Hyalangium minutum</name>
    <dbReference type="NCBI Taxonomy" id="394096"/>
    <lineage>
        <taxon>Bacteria</taxon>
        <taxon>Pseudomonadati</taxon>
        <taxon>Myxococcota</taxon>
        <taxon>Myxococcia</taxon>
        <taxon>Myxococcales</taxon>
        <taxon>Cystobacterineae</taxon>
        <taxon>Archangiaceae</taxon>
        <taxon>Hyalangium</taxon>
    </lineage>
</organism>
<name>A0A085W8P7_9BACT</name>
<dbReference type="InterPro" id="IPR012312">
    <property type="entry name" value="Hemerythrin-like"/>
</dbReference>
<evidence type="ECO:0000313" key="3">
    <source>
        <dbReference type="Proteomes" id="UP000028725"/>
    </source>
</evidence>
<dbReference type="Proteomes" id="UP000028725">
    <property type="component" value="Unassembled WGS sequence"/>
</dbReference>
<feature type="domain" description="Hemerythrin-like" evidence="1">
    <location>
        <begin position="11"/>
        <end position="140"/>
    </location>
</feature>
<comment type="caution">
    <text evidence="2">The sequence shown here is derived from an EMBL/GenBank/DDBJ whole genome shotgun (WGS) entry which is preliminary data.</text>
</comment>
<proteinExistence type="predicted"/>
<dbReference type="Pfam" id="PF01814">
    <property type="entry name" value="Hemerythrin"/>
    <property type="match status" value="1"/>
</dbReference>
<reference evidence="2 3" key="1">
    <citation type="submission" date="2014-04" db="EMBL/GenBank/DDBJ databases">
        <title>Genome assembly of Hyalangium minutum DSM 14724.</title>
        <authorList>
            <person name="Sharma G."/>
            <person name="Subramanian S."/>
        </authorList>
    </citation>
    <scope>NUCLEOTIDE SEQUENCE [LARGE SCALE GENOMIC DNA]</scope>
    <source>
        <strain evidence="2 3">DSM 14724</strain>
    </source>
</reference>
<dbReference type="Gene3D" id="1.20.120.520">
    <property type="entry name" value="nmb1532 protein domain like"/>
    <property type="match status" value="1"/>
</dbReference>
<evidence type="ECO:0000313" key="2">
    <source>
        <dbReference type="EMBL" id="KFE64060.1"/>
    </source>
</evidence>
<gene>
    <name evidence="2" type="ORF">DB31_2473</name>
</gene>
<protein>
    <recommendedName>
        <fullName evidence="1">Hemerythrin-like domain-containing protein</fullName>
    </recommendedName>
</protein>
<accession>A0A085W8P7</accession>
<evidence type="ECO:0000259" key="1">
    <source>
        <dbReference type="Pfam" id="PF01814"/>
    </source>
</evidence>
<sequence>MLQLLLASQQRIRHFTALALRLGHAQGATPAELSGTAARVARYFTQRLPQHFEAEDFALLPRLFTTTISTEMMRHLWGMKLQHEAIEQALSKLVPLWLTLRDSPERYGELAESLARGSQQLMLLMEVHLHLEEQYLFPLVRTCLPPEALEELATEVLRGRDLLN</sequence>